<dbReference type="RefSeq" id="WP_316681786.1">
    <property type="nucleotide sequence ID" value="NZ_CATZLL010000011.1"/>
</dbReference>
<organism evidence="1 2">
    <name type="scientific">Ralstonia flaminis</name>
    <dbReference type="NCBI Taxonomy" id="3058597"/>
    <lineage>
        <taxon>Bacteria</taxon>
        <taxon>Pseudomonadati</taxon>
        <taxon>Pseudomonadota</taxon>
        <taxon>Betaproteobacteria</taxon>
        <taxon>Burkholderiales</taxon>
        <taxon>Burkholderiaceae</taxon>
        <taxon>Ralstonia</taxon>
    </lineage>
</organism>
<dbReference type="PROSITE" id="PS51197">
    <property type="entry name" value="HTH_RRF2_2"/>
    <property type="match status" value="1"/>
</dbReference>
<gene>
    <name evidence="1" type="ORF">LMG18101_03507</name>
</gene>
<dbReference type="InterPro" id="IPR036388">
    <property type="entry name" value="WH-like_DNA-bd_sf"/>
</dbReference>
<dbReference type="PANTHER" id="PTHR33221">
    <property type="entry name" value="WINGED HELIX-TURN-HELIX TRANSCRIPTIONAL REGULATOR, RRF2 FAMILY"/>
    <property type="match status" value="1"/>
</dbReference>
<dbReference type="InterPro" id="IPR036390">
    <property type="entry name" value="WH_DNA-bd_sf"/>
</dbReference>
<dbReference type="InterPro" id="IPR000944">
    <property type="entry name" value="Tscrpt_reg_Rrf2"/>
</dbReference>
<dbReference type="PANTHER" id="PTHR33221:SF15">
    <property type="entry name" value="HTH-TYPE TRANSCRIPTIONAL REGULATOR YWGB-RELATED"/>
    <property type="match status" value="1"/>
</dbReference>
<evidence type="ECO:0000313" key="1">
    <source>
        <dbReference type="EMBL" id="CAJ0818135.1"/>
    </source>
</evidence>
<protein>
    <recommendedName>
        <fullName evidence="3">Rrf2 family transcriptional regulator</fullName>
    </recommendedName>
</protein>
<reference evidence="1 2" key="1">
    <citation type="submission" date="2023-07" db="EMBL/GenBank/DDBJ databases">
        <authorList>
            <person name="Peeters C."/>
        </authorList>
    </citation>
    <scope>NUCLEOTIDE SEQUENCE [LARGE SCALE GENOMIC DNA]</scope>
    <source>
        <strain evidence="1 2">LMG 18101</strain>
    </source>
</reference>
<name>A0ABN9JR96_9RALS</name>
<comment type="caution">
    <text evidence="1">The sequence shown here is derived from an EMBL/GenBank/DDBJ whole genome shotgun (WGS) entry which is preliminary data.</text>
</comment>
<dbReference type="Pfam" id="PF02082">
    <property type="entry name" value="Rrf2"/>
    <property type="match status" value="1"/>
</dbReference>
<dbReference type="SUPFAM" id="SSF46785">
    <property type="entry name" value="Winged helix' DNA-binding domain"/>
    <property type="match status" value="1"/>
</dbReference>
<keyword evidence="2" id="KW-1185">Reference proteome</keyword>
<dbReference type="Proteomes" id="UP001189757">
    <property type="component" value="Unassembled WGS sequence"/>
</dbReference>
<sequence length="148" mass="15681">MAQDVRLARLLHVLIHMHLRGGSTSSETISQMLHTNPVVVRRTMAALRDAGYVASAGGRSGGWTLACGLDALTVGDIHAAIASASPFAFGPAQDNPQCPVEAVVNRFVSEAQRAAENELLRCFQGKRLSALATECISFASEPQANHSV</sequence>
<dbReference type="Gene3D" id="1.10.10.10">
    <property type="entry name" value="Winged helix-like DNA-binding domain superfamily/Winged helix DNA-binding domain"/>
    <property type="match status" value="1"/>
</dbReference>
<accession>A0ABN9JR96</accession>
<proteinExistence type="predicted"/>
<evidence type="ECO:0008006" key="3">
    <source>
        <dbReference type="Google" id="ProtNLM"/>
    </source>
</evidence>
<evidence type="ECO:0000313" key="2">
    <source>
        <dbReference type="Proteomes" id="UP001189757"/>
    </source>
</evidence>
<dbReference type="EMBL" id="CATZLL010000011">
    <property type="protein sequence ID" value="CAJ0818135.1"/>
    <property type="molecule type" value="Genomic_DNA"/>
</dbReference>